<dbReference type="InterPro" id="IPR036680">
    <property type="entry name" value="SPOR-like_sf"/>
</dbReference>
<accession>A0A3N1P1A0</accession>
<dbReference type="PANTHER" id="PTHR35894:SF7">
    <property type="entry name" value="GENERAL SECRETION PATHWAY PROTEIN A-RELATED"/>
    <property type="match status" value="1"/>
</dbReference>
<dbReference type="PROSITE" id="PS51724">
    <property type="entry name" value="SPOR"/>
    <property type="match status" value="1"/>
</dbReference>
<evidence type="ECO:0000256" key="2">
    <source>
        <dbReference type="SAM" id="Phobius"/>
    </source>
</evidence>
<feature type="compositionally biased region" description="Basic and acidic residues" evidence="1">
    <location>
        <begin position="313"/>
        <end position="327"/>
    </location>
</feature>
<dbReference type="Pfam" id="PF05036">
    <property type="entry name" value="SPOR"/>
    <property type="match status" value="1"/>
</dbReference>
<dbReference type="InterPro" id="IPR027417">
    <property type="entry name" value="P-loop_NTPase"/>
</dbReference>
<reference evidence="4 5" key="1">
    <citation type="submission" date="2018-11" db="EMBL/GenBank/DDBJ databases">
        <title>Genomic Encyclopedia of Type Strains, Phase IV (KMG-IV): sequencing the most valuable type-strain genomes for metagenomic binning, comparative biology and taxonomic classification.</title>
        <authorList>
            <person name="Goeker M."/>
        </authorList>
    </citation>
    <scope>NUCLEOTIDE SEQUENCE [LARGE SCALE GENOMIC DNA]</scope>
    <source>
        <strain evidence="4 5">DSM 16974</strain>
    </source>
</reference>
<feature type="domain" description="SPOR" evidence="3">
    <location>
        <begin position="437"/>
        <end position="515"/>
    </location>
</feature>
<dbReference type="RefSeq" id="WP_123638363.1">
    <property type="nucleotide sequence ID" value="NZ_RJUK01000001.1"/>
</dbReference>
<dbReference type="AlphaFoldDB" id="A0A3N1P1A0"/>
<dbReference type="GO" id="GO:0042834">
    <property type="term" value="F:peptidoglycan binding"/>
    <property type="evidence" value="ECO:0007669"/>
    <property type="project" value="InterPro"/>
</dbReference>
<gene>
    <name evidence="4" type="ORF">EDC38_1975</name>
</gene>
<dbReference type="SUPFAM" id="SSF52540">
    <property type="entry name" value="P-loop containing nucleoside triphosphate hydrolases"/>
    <property type="match status" value="1"/>
</dbReference>
<evidence type="ECO:0000259" key="3">
    <source>
        <dbReference type="PROSITE" id="PS51724"/>
    </source>
</evidence>
<dbReference type="Gene3D" id="3.40.50.300">
    <property type="entry name" value="P-loop containing nucleotide triphosphate hydrolases"/>
    <property type="match status" value="1"/>
</dbReference>
<name>A0A3N1P1A0_9GAMM</name>
<feature type="region of interest" description="Disordered" evidence="1">
    <location>
        <begin position="1"/>
        <end position="25"/>
    </location>
</feature>
<comment type="caution">
    <text evidence="4">The sequence shown here is derived from an EMBL/GenBank/DDBJ whole genome shotgun (WGS) entry which is preliminary data.</text>
</comment>
<dbReference type="OrthoDB" id="6189127at2"/>
<dbReference type="Pfam" id="PF13401">
    <property type="entry name" value="AAA_22"/>
    <property type="match status" value="1"/>
</dbReference>
<keyword evidence="5" id="KW-1185">Reference proteome</keyword>
<dbReference type="InterPro" id="IPR007730">
    <property type="entry name" value="SPOR-like_dom"/>
</dbReference>
<proteinExistence type="predicted"/>
<dbReference type="Proteomes" id="UP000273643">
    <property type="component" value="Unassembled WGS sequence"/>
</dbReference>
<keyword evidence="2" id="KW-1133">Transmembrane helix</keyword>
<dbReference type="InterPro" id="IPR052026">
    <property type="entry name" value="ExeA_AAA_ATPase_DNA-bind"/>
</dbReference>
<dbReference type="GO" id="GO:0016887">
    <property type="term" value="F:ATP hydrolysis activity"/>
    <property type="evidence" value="ECO:0007669"/>
    <property type="project" value="InterPro"/>
</dbReference>
<dbReference type="InterPro" id="IPR049945">
    <property type="entry name" value="AAA_22"/>
</dbReference>
<organism evidence="4 5">
    <name type="scientific">Marinimicrobium koreense</name>
    <dbReference type="NCBI Taxonomy" id="306545"/>
    <lineage>
        <taxon>Bacteria</taxon>
        <taxon>Pseudomonadati</taxon>
        <taxon>Pseudomonadota</taxon>
        <taxon>Gammaproteobacteria</taxon>
        <taxon>Cellvibrionales</taxon>
        <taxon>Cellvibrionaceae</taxon>
        <taxon>Marinimicrobium</taxon>
    </lineage>
</organism>
<feature type="compositionally biased region" description="Low complexity" evidence="1">
    <location>
        <begin position="346"/>
        <end position="372"/>
    </location>
</feature>
<dbReference type="EMBL" id="RJUK01000001">
    <property type="protein sequence ID" value="ROQ21351.1"/>
    <property type="molecule type" value="Genomic_DNA"/>
</dbReference>
<keyword evidence="2" id="KW-0472">Membrane</keyword>
<keyword evidence="2" id="KW-0812">Transmembrane</keyword>
<feature type="compositionally biased region" description="Polar residues" evidence="1">
    <location>
        <begin position="328"/>
        <end position="342"/>
    </location>
</feature>
<feature type="region of interest" description="Disordered" evidence="1">
    <location>
        <begin position="312"/>
        <end position="427"/>
    </location>
</feature>
<sequence>MNTDPTDSSEHDNLAGQSAAPESPVADYRQYYGLSEDPFRDDPEFAFFGGGGRRALLEQLQHLCQFSASLLAVLGKSGVGKSRVALELANSFQFDDDICLLTAEPGAGAEAVLGQMARHFALSVDDNPSVGRLLAALRHFAQIADEEDRLALTIIDDAHHLDEKTLGALISLLQGQDSTGRRLHIVLFADSEMVTRLDQFNMHDVLIHDFDLAPLSLEEATDYLNFRMEMADYMGPELFTEEKVEPWWRRAEGRIPRLHEQARRWLLESVSARASSGRPGERRNALPLVHIVVIAVLLGVLLMVFIYQGDSGAPERESTTRLPESRETQTLTLSPSNEASNRTELESSAESEPAAETVQTPESAAPERALPESPSPEPSVEERPEIPQPDEASEPEETSAPAAGAKTPTEQPPSEEPAVAQASSLPDIPEDEQVLLSWRASEYTLQLLGASSRASVDRYIEAQPNRQQLLSFETLRQGKPWFVVVTGRYSSTESAREAINDLPEDQRKAGPWPRRLGELHGEIRELRGL</sequence>
<evidence type="ECO:0000313" key="5">
    <source>
        <dbReference type="Proteomes" id="UP000273643"/>
    </source>
</evidence>
<protein>
    <submittedName>
        <fullName evidence="4">DamX protein</fullName>
    </submittedName>
</protein>
<dbReference type="PANTHER" id="PTHR35894">
    <property type="entry name" value="GENERAL SECRETION PATHWAY PROTEIN A-RELATED"/>
    <property type="match status" value="1"/>
</dbReference>
<evidence type="ECO:0000256" key="1">
    <source>
        <dbReference type="SAM" id="MobiDB-lite"/>
    </source>
</evidence>
<evidence type="ECO:0000313" key="4">
    <source>
        <dbReference type="EMBL" id="ROQ21351.1"/>
    </source>
</evidence>
<feature type="transmembrane region" description="Helical" evidence="2">
    <location>
        <begin position="285"/>
        <end position="307"/>
    </location>
</feature>
<dbReference type="Gene3D" id="3.30.70.1070">
    <property type="entry name" value="Sporulation related repeat"/>
    <property type="match status" value="1"/>
</dbReference>